<feature type="site" description="Transition state stabilizer" evidence="10">
    <location>
        <position position="148"/>
    </location>
</feature>
<dbReference type="GO" id="GO:0046872">
    <property type="term" value="F:metal ion binding"/>
    <property type="evidence" value="ECO:0007669"/>
    <property type="project" value="UniProtKB-KW"/>
</dbReference>
<keyword evidence="5" id="KW-0227">DNA damage</keyword>
<keyword evidence="4 9" id="KW-0479">Metal-binding</keyword>
<evidence type="ECO:0000313" key="13">
    <source>
        <dbReference type="Proteomes" id="UP001295444"/>
    </source>
</evidence>
<evidence type="ECO:0000256" key="6">
    <source>
        <dbReference type="ARBA" id="ARBA00022801"/>
    </source>
</evidence>
<dbReference type="Gene3D" id="3.60.10.10">
    <property type="entry name" value="Endonuclease/exonuclease/phosphatase"/>
    <property type="match status" value="1"/>
</dbReference>
<comment type="cofactor">
    <cofactor evidence="9">
        <name>Mg(2+)</name>
        <dbReference type="ChEBI" id="CHEBI:18420"/>
    </cofactor>
    <cofactor evidence="9">
        <name>Mn(2+)</name>
        <dbReference type="ChEBI" id="CHEBI:29035"/>
    </cofactor>
    <text evidence="9">Probably binds two magnesium or manganese ions per subunit.</text>
</comment>
<feature type="binding site" evidence="9">
    <location>
        <position position="148"/>
    </location>
    <ligand>
        <name>Mg(2+)</name>
        <dbReference type="ChEBI" id="CHEBI:18420"/>
        <label>1</label>
    </ligand>
</feature>
<evidence type="ECO:0000256" key="3">
    <source>
        <dbReference type="ARBA" id="ARBA00012115"/>
    </source>
</evidence>
<evidence type="ECO:0000256" key="1">
    <source>
        <dbReference type="ARBA" id="ARBA00000493"/>
    </source>
</evidence>
<keyword evidence="7 9" id="KW-0460">Magnesium</keyword>
<evidence type="ECO:0000256" key="8">
    <source>
        <dbReference type="ARBA" id="ARBA00023204"/>
    </source>
</evidence>
<accession>A0AAD1TDY9</accession>
<dbReference type="GO" id="GO:0006284">
    <property type="term" value="P:base-excision repair"/>
    <property type="evidence" value="ECO:0007669"/>
    <property type="project" value="TreeGrafter"/>
</dbReference>
<dbReference type="InterPro" id="IPR004808">
    <property type="entry name" value="AP_endonuc_1"/>
</dbReference>
<keyword evidence="8" id="KW-0234">DNA repair</keyword>
<dbReference type="Proteomes" id="UP001295444">
    <property type="component" value="Chromosome 12"/>
</dbReference>
<organism evidence="12 13">
    <name type="scientific">Pelobates cultripes</name>
    <name type="common">Western spadefoot toad</name>
    <dbReference type="NCBI Taxonomy" id="61616"/>
    <lineage>
        <taxon>Eukaryota</taxon>
        <taxon>Metazoa</taxon>
        <taxon>Chordata</taxon>
        <taxon>Craniata</taxon>
        <taxon>Vertebrata</taxon>
        <taxon>Euteleostomi</taxon>
        <taxon>Amphibia</taxon>
        <taxon>Batrachia</taxon>
        <taxon>Anura</taxon>
        <taxon>Pelobatoidea</taxon>
        <taxon>Pelobatidae</taxon>
        <taxon>Pelobates</taxon>
    </lineage>
</organism>
<dbReference type="GO" id="GO:0008311">
    <property type="term" value="F:double-stranded DNA 3'-5' DNA exonuclease activity"/>
    <property type="evidence" value="ECO:0007669"/>
    <property type="project" value="UniProtKB-EC"/>
</dbReference>
<dbReference type="CDD" id="cd09076">
    <property type="entry name" value="L1-EN"/>
    <property type="match status" value="1"/>
</dbReference>
<dbReference type="EC" id="3.1.11.2" evidence="3"/>
<dbReference type="AlphaFoldDB" id="A0AAD1TDY9"/>
<proteinExistence type="inferred from homology"/>
<evidence type="ECO:0000256" key="9">
    <source>
        <dbReference type="PIRSR" id="PIRSR604808-2"/>
    </source>
</evidence>
<evidence type="ECO:0000256" key="10">
    <source>
        <dbReference type="PIRSR" id="PIRSR604808-3"/>
    </source>
</evidence>
<comment type="similarity">
    <text evidence="2">Belongs to the DNA repair enzymes AP/ExoA family.</text>
</comment>
<feature type="binding site" evidence="9">
    <location>
        <position position="146"/>
    </location>
    <ligand>
        <name>Mg(2+)</name>
        <dbReference type="ChEBI" id="CHEBI:18420"/>
        <label>1</label>
    </ligand>
</feature>
<feature type="binding site" evidence="9">
    <location>
        <position position="14"/>
    </location>
    <ligand>
        <name>Mg(2+)</name>
        <dbReference type="ChEBI" id="CHEBI:18420"/>
        <label>1</label>
    </ligand>
</feature>
<dbReference type="InterPro" id="IPR005135">
    <property type="entry name" value="Endo/exonuclease/phosphatase"/>
</dbReference>
<dbReference type="InterPro" id="IPR036691">
    <property type="entry name" value="Endo/exonu/phosph_ase_sf"/>
</dbReference>
<protein>
    <recommendedName>
        <fullName evidence="3">exodeoxyribonuclease III</fullName>
        <ecNumber evidence="3">3.1.11.2</ecNumber>
    </recommendedName>
</protein>
<evidence type="ECO:0000256" key="7">
    <source>
        <dbReference type="ARBA" id="ARBA00022842"/>
    </source>
</evidence>
<feature type="domain" description="Endonuclease/exonuclease/phosphatase" evidence="11">
    <location>
        <begin position="12"/>
        <end position="203"/>
    </location>
</feature>
<comment type="catalytic activity">
    <reaction evidence="1">
        <text>Exonucleolytic cleavage in the 3'- to 5'-direction to yield nucleoside 5'-phosphates.</text>
        <dbReference type="EC" id="3.1.11.2"/>
    </reaction>
</comment>
<sequence length="206" mass="23755">MTLTPDHLHILTINAKGLNKPEKRSGALRDFHKQRASIVMIQETHLKKGTSPKLTNQHYTQGYYSDYQGGKARGTAIILHRWVPFQEGGCKTDDEGRYLFLKGKIADHQYTFANIYAPNKQHYRFLKQTLCKLQEFAEGTLILGGDFNITLDPSWDNSSGISHVPTQQLQTIKSLLRSRRLVDCWRAHHPDLRNYTFYSHPHNSYS</sequence>
<dbReference type="PANTHER" id="PTHR22748:SF26">
    <property type="entry name" value="ENDONUCLEASE_EXONUCLEASE_PHOSPHATASE DOMAIN-CONTAINING PROTEIN"/>
    <property type="match status" value="1"/>
</dbReference>
<keyword evidence="13" id="KW-1185">Reference proteome</keyword>
<feature type="binding site" evidence="9">
    <location>
        <position position="43"/>
    </location>
    <ligand>
        <name>Mg(2+)</name>
        <dbReference type="ChEBI" id="CHEBI:18420"/>
        <label>1</label>
    </ligand>
</feature>
<dbReference type="Pfam" id="PF03372">
    <property type="entry name" value="Exo_endo_phos"/>
    <property type="match status" value="1"/>
</dbReference>
<dbReference type="GO" id="GO:0008081">
    <property type="term" value="F:phosphoric diester hydrolase activity"/>
    <property type="evidence" value="ECO:0007669"/>
    <property type="project" value="TreeGrafter"/>
</dbReference>
<gene>
    <name evidence="12" type="ORF">PECUL_23A060932</name>
</gene>
<evidence type="ECO:0000259" key="11">
    <source>
        <dbReference type="Pfam" id="PF03372"/>
    </source>
</evidence>
<dbReference type="GO" id="GO:0003906">
    <property type="term" value="F:DNA-(apurinic or apyrimidinic site) endonuclease activity"/>
    <property type="evidence" value="ECO:0007669"/>
    <property type="project" value="TreeGrafter"/>
</dbReference>
<keyword evidence="9" id="KW-0464">Manganese</keyword>
<name>A0AAD1TDY9_PELCU</name>
<evidence type="ECO:0000256" key="2">
    <source>
        <dbReference type="ARBA" id="ARBA00007092"/>
    </source>
</evidence>
<dbReference type="SUPFAM" id="SSF56219">
    <property type="entry name" value="DNase I-like"/>
    <property type="match status" value="1"/>
</dbReference>
<evidence type="ECO:0000313" key="12">
    <source>
        <dbReference type="EMBL" id="CAH2324676.1"/>
    </source>
</evidence>
<reference evidence="12" key="1">
    <citation type="submission" date="2022-03" db="EMBL/GenBank/DDBJ databases">
        <authorList>
            <person name="Alioto T."/>
            <person name="Alioto T."/>
            <person name="Gomez Garrido J."/>
        </authorList>
    </citation>
    <scope>NUCLEOTIDE SEQUENCE</scope>
</reference>
<dbReference type="EMBL" id="OW240923">
    <property type="protein sequence ID" value="CAH2324676.1"/>
    <property type="molecule type" value="Genomic_DNA"/>
</dbReference>
<dbReference type="GO" id="GO:0005634">
    <property type="term" value="C:nucleus"/>
    <property type="evidence" value="ECO:0007669"/>
    <property type="project" value="TreeGrafter"/>
</dbReference>
<evidence type="ECO:0000256" key="5">
    <source>
        <dbReference type="ARBA" id="ARBA00022763"/>
    </source>
</evidence>
<evidence type="ECO:0000256" key="4">
    <source>
        <dbReference type="ARBA" id="ARBA00022723"/>
    </source>
</evidence>
<keyword evidence="6" id="KW-0378">Hydrolase</keyword>
<dbReference type="PANTHER" id="PTHR22748">
    <property type="entry name" value="AP ENDONUCLEASE"/>
    <property type="match status" value="1"/>
</dbReference>